<keyword evidence="2" id="KW-0472">Membrane</keyword>
<dbReference type="AlphaFoldDB" id="A0A2T4ZEE1"/>
<dbReference type="EMBL" id="PZZL01000003">
    <property type="protein sequence ID" value="PTM60266.1"/>
    <property type="molecule type" value="Genomic_DNA"/>
</dbReference>
<dbReference type="Proteomes" id="UP000241808">
    <property type="component" value="Unassembled WGS sequence"/>
</dbReference>
<proteinExistence type="predicted"/>
<evidence type="ECO:0000259" key="4">
    <source>
        <dbReference type="SMART" id="SM00978"/>
    </source>
</evidence>
<gene>
    <name evidence="5" type="ORF">C8P69_103196</name>
</gene>
<feature type="chain" id="PRO_5015475446" evidence="3">
    <location>
        <begin position="32"/>
        <end position="329"/>
    </location>
</feature>
<dbReference type="InterPro" id="IPR007379">
    <property type="entry name" value="Tim44-like_dom"/>
</dbReference>
<dbReference type="RefSeq" id="WP_108175930.1">
    <property type="nucleotide sequence ID" value="NZ_PZZL01000003.1"/>
</dbReference>
<dbReference type="Gene3D" id="3.10.450.240">
    <property type="match status" value="1"/>
</dbReference>
<sequence>MSKSFFRSRKLIRALAIAGVAVMLGAVAAEAAPRSGGSRGSRTDSAPAATNTAPNTMQRTQPGPGMQQPGMAQRPGMTPPAQQGSRWGGLGMGLAAGFLGAGLFGLLSGQGFMGGLGSMMGMLGLLFQIALIAGVIYLVVRLIRGRRETPQQGEPAMARAGMGGPMGGPANGPMGAPGPIPGMAGGSVAAPAGPTDTIGVQPQDYDTFERLLGHVNEAYSREDLNALRAMATPEMAGYFAEDIAENGRRGLVNRISNVKLLQGDLSEAWREQDADYATVAMRFSRTDVMVERSSGRVVEGNQQGGEAVELWTFRRPHGGVWQLSAIQQA</sequence>
<dbReference type="PANTHER" id="PTHR41542:SF1">
    <property type="entry name" value="BLL5807 PROTEIN"/>
    <property type="match status" value="1"/>
</dbReference>
<evidence type="ECO:0000256" key="1">
    <source>
        <dbReference type="SAM" id="MobiDB-lite"/>
    </source>
</evidence>
<dbReference type="OrthoDB" id="9780873at2"/>
<dbReference type="Pfam" id="PF04280">
    <property type="entry name" value="Tim44"/>
    <property type="match status" value="1"/>
</dbReference>
<reference evidence="5 6" key="1">
    <citation type="submission" date="2018-04" db="EMBL/GenBank/DDBJ databases">
        <title>Genomic Encyclopedia of Archaeal and Bacterial Type Strains, Phase II (KMG-II): from individual species to whole genera.</title>
        <authorList>
            <person name="Goeker M."/>
        </authorList>
    </citation>
    <scope>NUCLEOTIDE SEQUENCE [LARGE SCALE GENOMIC DNA]</scope>
    <source>
        <strain evidence="5 6">DSM 25521</strain>
    </source>
</reference>
<feature type="signal peptide" evidence="3">
    <location>
        <begin position="1"/>
        <end position="31"/>
    </location>
</feature>
<dbReference type="SUPFAM" id="SSF54427">
    <property type="entry name" value="NTF2-like"/>
    <property type="match status" value="1"/>
</dbReference>
<feature type="domain" description="Tim44-like" evidence="4">
    <location>
        <begin position="185"/>
        <end position="328"/>
    </location>
</feature>
<dbReference type="PANTHER" id="PTHR41542">
    <property type="entry name" value="BLL5807 PROTEIN"/>
    <property type="match status" value="1"/>
</dbReference>
<evidence type="ECO:0000256" key="3">
    <source>
        <dbReference type="SAM" id="SignalP"/>
    </source>
</evidence>
<comment type="caution">
    <text evidence="5">The sequence shown here is derived from an EMBL/GenBank/DDBJ whole genome shotgun (WGS) entry which is preliminary data.</text>
</comment>
<feature type="transmembrane region" description="Helical" evidence="2">
    <location>
        <begin position="87"/>
        <end position="107"/>
    </location>
</feature>
<dbReference type="InterPro" id="IPR032710">
    <property type="entry name" value="NTF2-like_dom_sf"/>
</dbReference>
<feature type="region of interest" description="Disordered" evidence="1">
    <location>
        <begin position="32"/>
        <end position="86"/>
    </location>
</feature>
<accession>A0A2T4ZEE1</accession>
<keyword evidence="2" id="KW-1133">Transmembrane helix</keyword>
<keyword evidence="6" id="KW-1185">Reference proteome</keyword>
<name>A0A2T4ZEE1_9HYPH</name>
<feature type="transmembrane region" description="Helical" evidence="2">
    <location>
        <begin position="119"/>
        <end position="140"/>
    </location>
</feature>
<keyword evidence="3" id="KW-0732">Signal</keyword>
<organism evidence="5 6">
    <name type="scientific">Phreatobacter oligotrophus</name>
    <dbReference type="NCBI Taxonomy" id="1122261"/>
    <lineage>
        <taxon>Bacteria</taxon>
        <taxon>Pseudomonadati</taxon>
        <taxon>Pseudomonadota</taxon>
        <taxon>Alphaproteobacteria</taxon>
        <taxon>Hyphomicrobiales</taxon>
        <taxon>Phreatobacteraceae</taxon>
        <taxon>Phreatobacter</taxon>
    </lineage>
</organism>
<evidence type="ECO:0000313" key="5">
    <source>
        <dbReference type="EMBL" id="PTM60266.1"/>
    </source>
</evidence>
<keyword evidence="2" id="KW-0812">Transmembrane</keyword>
<dbReference type="SMART" id="SM00978">
    <property type="entry name" value="Tim44"/>
    <property type="match status" value="1"/>
</dbReference>
<protein>
    <submittedName>
        <fullName evidence="5">Putative lipid-binding transport protein (Tim44 family)</fullName>
    </submittedName>
</protein>
<feature type="compositionally biased region" description="Low complexity" evidence="1">
    <location>
        <begin position="46"/>
        <end position="56"/>
    </location>
</feature>
<evidence type="ECO:0000313" key="6">
    <source>
        <dbReference type="Proteomes" id="UP000241808"/>
    </source>
</evidence>
<evidence type="ECO:0000256" key="2">
    <source>
        <dbReference type="SAM" id="Phobius"/>
    </source>
</evidence>